<reference evidence="9 10" key="1">
    <citation type="submission" date="2020-02" db="EMBL/GenBank/DDBJ databases">
        <title>complete genome sequence of Rhodobacteraceae bacterium.</title>
        <authorList>
            <person name="Park J."/>
            <person name="Kim Y.-S."/>
            <person name="Kim K.-H."/>
        </authorList>
    </citation>
    <scope>NUCLEOTIDE SEQUENCE [LARGE SCALE GENOMIC DNA]</scope>
    <source>
        <strain evidence="9 10">RR4-56</strain>
    </source>
</reference>
<evidence type="ECO:0000259" key="8">
    <source>
        <dbReference type="Pfam" id="PF06808"/>
    </source>
</evidence>
<dbReference type="GO" id="GO:0022857">
    <property type="term" value="F:transmembrane transporter activity"/>
    <property type="evidence" value="ECO:0007669"/>
    <property type="project" value="UniProtKB-UniRule"/>
</dbReference>
<accession>A0A7L5BSX8</accession>
<comment type="caution">
    <text evidence="7">Lacks conserved residue(s) required for the propagation of feature annotation.</text>
</comment>
<feature type="transmembrane region" description="Helical" evidence="7">
    <location>
        <begin position="248"/>
        <end position="266"/>
    </location>
</feature>
<keyword evidence="6 7" id="KW-0472">Membrane</keyword>
<keyword evidence="4 7" id="KW-0812">Transmembrane</keyword>
<feature type="transmembrane region" description="Helical" evidence="7">
    <location>
        <begin position="220"/>
        <end position="242"/>
    </location>
</feature>
<keyword evidence="10" id="KW-1185">Reference proteome</keyword>
<name>A0A7L5BSX8_9RHOB</name>
<dbReference type="Proteomes" id="UP000503336">
    <property type="component" value="Chromosome"/>
</dbReference>
<evidence type="ECO:0000256" key="4">
    <source>
        <dbReference type="ARBA" id="ARBA00022692"/>
    </source>
</evidence>
<dbReference type="GO" id="GO:0005886">
    <property type="term" value="C:plasma membrane"/>
    <property type="evidence" value="ECO:0007669"/>
    <property type="project" value="UniProtKB-SubCell"/>
</dbReference>
<evidence type="ECO:0000256" key="3">
    <source>
        <dbReference type="ARBA" id="ARBA00022519"/>
    </source>
</evidence>
<evidence type="ECO:0000313" key="10">
    <source>
        <dbReference type="Proteomes" id="UP000503336"/>
    </source>
</evidence>
<feature type="transmembrane region" description="Helical" evidence="7">
    <location>
        <begin position="175"/>
        <end position="199"/>
    </location>
</feature>
<gene>
    <name evidence="9" type="ORF">G5B40_04995</name>
</gene>
<feature type="transmembrane region" description="Helical" evidence="7">
    <location>
        <begin position="59"/>
        <end position="79"/>
    </location>
</feature>
<comment type="function">
    <text evidence="7">Part of the tripartite ATP-independent periplasmic (TRAP) transport system.</text>
</comment>
<comment type="subcellular location">
    <subcellularLocation>
        <location evidence="1 7">Cell inner membrane</location>
        <topology evidence="1 7">Multi-pass membrane protein</topology>
    </subcellularLocation>
</comment>
<dbReference type="EMBL" id="CP049056">
    <property type="protein sequence ID" value="QIE54860.1"/>
    <property type="molecule type" value="Genomic_DNA"/>
</dbReference>
<protein>
    <recommendedName>
        <fullName evidence="7">TRAP transporter large permease protein</fullName>
    </recommendedName>
</protein>
<comment type="similarity">
    <text evidence="7">Belongs to the TRAP transporter large permease family.</text>
</comment>
<feature type="transmembrane region" description="Helical" evidence="7">
    <location>
        <begin position="321"/>
        <end position="351"/>
    </location>
</feature>
<feature type="transmembrane region" description="Helical" evidence="7">
    <location>
        <begin position="6"/>
        <end position="39"/>
    </location>
</feature>
<sequence>MDPLVLGLAVAVVTVLVLFSGISVAVGLLTVAAGFLIVFDGMRSLELMPEIFFAKLNDFALLAIPMFILMGASIASTRAGADLYEALERWLTRVPGGLVISNLGACALFSAMSGSSPATCAAIGKMGIPEMRKRGYPDGVAAGSIAAGGTLGILIPPSVTMIVYGIATETSIGRLFLAGVLPGMLLVGLFMLWSLYSTWRSGDGSILSTRRYSWRERLEIMPRVLPFLLIILGVLYAMYGGVATPSETAAVGALLCLVVAIIIYRLMEPSRLWVVLRDSTKESVMILFIIAAAGVFSYMLSSLFITQSIAGWIGGLDVNRWVLMAAINVFLLIAGFFLPPVAVILMAAPILMPILTTAGFDPIWFAVVLTINMEIGLISPPVGLNLYVINGIAPDIPLKTILVGSLPYVACMVVAIILLCMFPDIATWLPDAVMGPEI</sequence>
<keyword evidence="2" id="KW-1003">Cell membrane</keyword>
<dbReference type="AlphaFoldDB" id="A0A7L5BSX8"/>
<dbReference type="KEGG" id="hdh:G5B40_04995"/>
<feature type="transmembrane region" description="Helical" evidence="7">
    <location>
        <begin position="401"/>
        <end position="422"/>
    </location>
</feature>
<dbReference type="PANTHER" id="PTHR33362">
    <property type="entry name" value="SIALIC ACID TRAP TRANSPORTER PERMEASE PROTEIN SIAT-RELATED"/>
    <property type="match status" value="1"/>
</dbReference>
<proteinExistence type="inferred from homology"/>
<dbReference type="NCBIfam" id="TIGR00786">
    <property type="entry name" value="dctM"/>
    <property type="match status" value="1"/>
</dbReference>
<organism evidence="9 10">
    <name type="scientific">Pikeienuella piscinae</name>
    <dbReference type="NCBI Taxonomy" id="2748098"/>
    <lineage>
        <taxon>Bacteria</taxon>
        <taxon>Pseudomonadati</taxon>
        <taxon>Pseudomonadota</taxon>
        <taxon>Alphaproteobacteria</taxon>
        <taxon>Rhodobacterales</taxon>
        <taxon>Paracoccaceae</taxon>
        <taxon>Pikeienuella</taxon>
    </lineage>
</organism>
<dbReference type="PANTHER" id="PTHR33362:SF5">
    <property type="entry name" value="C4-DICARBOXYLATE TRAP TRANSPORTER LARGE PERMEASE PROTEIN DCTM"/>
    <property type="match status" value="1"/>
</dbReference>
<keyword evidence="7" id="KW-0813">Transport</keyword>
<keyword evidence="3 7" id="KW-0997">Cell inner membrane</keyword>
<feature type="domain" description="TRAP C4-dicarboxylate transport system permease DctM subunit" evidence="8">
    <location>
        <begin position="13"/>
        <end position="424"/>
    </location>
</feature>
<feature type="transmembrane region" description="Helical" evidence="7">
    <location>
        <begin position="363"/>
        <end position="389"/>
    </location>
</feature>
<dbReference type="InterPro" id="IPR010656">
    <property type="entry name" value="DctM"/>
</dbReference>
<evidence type="ECO:0000313" key="9">
    <source>
        <dbReference type="EMBL" id="QIE54860.1"/>
    </source>
</evidence>
<evidence type="ECO:0000256" key="2">
    <source>
        <dbReference type="ARBA" id="ARBA00022475"/>
    </source>
</evidence>
<keyword evidence="5 7" id="KW-1133">Transmembrane helix</keyword>
<dbReference type="RefSeq" id="WP_165095830.1">
    <property type="nucleotide sequence ID" value="NZ_CP049056.1"/>
</dbReference>
<evidence type="ECO:0000256" key="1">
    <source>
        <dbReference type="ARBA" id="ARBA00004429"/>
    </source>
</evidence>
<dbReference type="Pfam" id="PF06808">
    <property type="entry name" value="DctM"/>
    <property type="match status" value="1"/>
</dbReference>
<evidence type="ECO:0000256" key="5">
    <source>
        <dbReference type="ARBA" id="ARBA00022989"/>
    </source>
</evidence>
<dbReference type="InterPro" id="IPR004681">
    <property type="entry name" value="TRAP_DctM"/>
</dbReference>
<dbReference type="PIRSF" id="PIRSF006066">
    <property type="entry name" value="HI0050"/>
    <property type="match status" value="1"/>
</dbReference>
<comment type="subunit">
    <text evidence="7">The complex comprises the extracytoplasmic solute receptor protein and the two transmembrane proteins.</text>
</comment>
<evidence type="ECO:0000256" key="6">
    <source>
        <dbReference type="ARBA" id="ARBA00023136"/>
    </source>
</evidence>
<evidence type="ECO:0000256" key="7">
    <source>
        <dbReference type="RuleBase" id="RU369079"/>
    </source>
</evidence>
<feature type="transmembrane region" description="Helical" evidence="7">
    <location>
        <begin position="99"/>
        <end position="123"/>
    </location>
</feature>
<feature type="transmembrane region" description="Helical" evidence="7">
    <location>
        <begin position="286"/>
        <end position="309"/>
    </location>
</feature>